<dbReference type="OrthoDB" id="537706at2759"/>
<proteinExistence type="predicted"/>
<keyword evidence="2" id="KW-1185">Reference proteome</keyword>
<reference evidence="1" key="1">
    <citation type="submission" date="2021-03" db="EMBL/GenBank/DDBJ databases">
        <authorList>
            <person name="Li Z."/>
            <person name="Yang C."/>
        </authorList>
    </citation>
    <scope>NUCLEOTIDE SEQUENCE</scope>
    <source>
        <strain evidence="1">Dzin_1.0</strain>
        <tissue evidence="1">Leaf</tissue>
    </source>
</reference>
<dbReference type="InterPro" id="IPR045287">
    <property type="entry name" value="PAB"/>
</dbReference>
<dbReference type="EMBL" id="JAGGNH010000001">
    <property type="protein sequence ID" value="KAJ0984349.1"/>
    <property type="molecule type" value="Genomic_DNA"/>
</dbReference>
<dbReference type="Proteomes" id="UP001085076">
    <property type="component" value="Miscellaneous, Linkage group lg01"/>
</dbReference>
<protein>
    <submittedName>
        <fullName evidence="1">Uncharacterized protein</fullName>
    </submittedName>
</protein>
<dbReference type="PANTHER" id="PTHR35115">
    <property type="entry name" value="CYCLIN DELTA-3"/>
    <property type="match status" value="1"/>
</dbReference>
<dbReference type="AlphaFoldDB" id="A0A9D5HPN4"/>
<organism evidence="1 2">
    <name type="scientific">Dioscorea zingiberensis</name>
    <dbReference type="NCBI Taxonomy" id="325984"/>
    <lineage>
        <taxon>Eukaryota</taxon>
        <taxon>Viridiplantae</taxon>
        <taxon>Streptophyta</taxon>
        <taxon>Embryophyta</taxon>
        <taxon>Tracheophyta</taxon>
        <taxon>Spermatophyta</taxon>
        <taxon>Magnoliopsida</taxon>
        <taxon>Liliopsida</taxon>
        <taxon>Dioscoreales</taxon>
        <taxon>Dioscoreaceae</taxon>
        <taxon>Dioscorea</taxon>
    </lineage>
</organism>
<name>A0A9D5HPN4_9LILI</name>
<comment type="caution">
    <text evidence="1">The sequence shown here is derived from an EMBL/GenBank/DDBJ whole genome shotgun (WGS) entry which is preliminary data.</text>
</comment>
<sequence length="147" mass="15918">MMVDQYIHRILVEEDADSAKEHVDNLWDAASDAGEKLYTKGDFPESGITDLDVYLLKKLLRFLVRSRRPSDAAVAHIGELGLDPLDAAPERGLELAFHGEHVIRGDPALPLELRVAGAREAVTLAAWPVEAVGFGALLVAEPAGIGR</sequence>
<reference evidence="1" key="2">
    <citation type="journal article" date="2022" name="Hortic Res">
        <title>The genome of Dioscorea zingiberensis sheds light on the biosynthesis, origin and evolution of the medicinally important diosgenin saponins.</title>
        <authorList>
            <person name="Li Y."/>
            <person name="Tan C."/>
            <person name="Li Z."/>
            <person name="Guo J."/>
            <person name="Li S."/>
            <person name="Chen X."/>
            <person name="Wang C."/>
            <person name="Dai X."/>
            <person name="Yang H."/>
            <person name="Song W."/>
            <person name="Hou L."/>
            <person name="Xu J."/>
            <person name="Tong Z."/>
            <person name="Xu A."/>
            <person name="Yuan X."/>
            <person name="Wang W."/>
            <person name="Yang Q."/>
            <person name="Chen L."/>
            <person name="Sun Z."/>
            <person name="Wang K."/>
            <person name="Pan B."/>
            <person name="Chen J."/>
            <person name="Bao Y."/>
            <person name="Liu F."/>
            <person name="Qi X."/>
            <person name="Gang D.R."/>
            <person name="Wen J."/>
            <person name="Li J."/>
        </authorList>
    </citation>
    <scope>NUCLEOTIDE SEQUENCE</scope>
    <source>
        <strain evidence="1">Dzin_1.0</strain>
    </source>
</reference>
<evidence type="ECO:0000313" key="1">
    <source>
        <dbReference type="EMBL" id="KAJ0984349.1"/>
    </source>
</evidence>
<gene>
    <name evidence="1" type="ORF">J5N97_002705</name>
</gene>
<accession>A0A9D5HPN4</accession>
<dbReference type="PANTHER" id="PTHR35115:SF1">
    <property type="entry name" value="PROTEIN IN CHLOROPLAST ATPASE BIOGENESIS, CHLOROPLASTIC"/>
    <property type="match status" value="1"/>
</dbReference>
<evidence type="ECO:0000313" key="2">
    <source>
        <dbReference type="Proteomes" id="UP001085076"/>
    </source>
</evidence>